<organism evidence="2 3">
    <name type="scientific">Blattamonas nauphoetae</name>
    <dbReference type="NCBI Taxonomy" id="2049346"/>
    <lineage>
        <taxon>Eukaryota</taxon>
        <taxon>Metamonada</taxon>
        <taxon>Preaxostyla</taxon>
        <taxon>Oxymonadida</taxon>
        <taxon>Blattamonas</taxon>
    </lineage>
</organism>
<reference evidence="2 3" key="1">
    <citation type="journal article" date="2022" name="bioRxiv">
        <title>Genomics of Preaxostyla Flagellates Illuminates Evolutionary Transitions and the Path Towards Mitochondrial Loss.</title>
        <authorList>
            <person name="Novak L.V.F."/>
            <person name="Treitli S.C."/>
            <person name="Pyrih J."/>
            <person name="Halakuc P."/>
            <person name="Pipaliya S.V."/>
            <person name="Vacek V."/>
            <person name="Brzon O."/>
            <person name="Soukal P."/>
            <person name="Eme L."/>
            <person name="Dacks J.B."/>
            <person name="Karnkowska A."/>
            <person name="Elias M."/>
            <person name="Hampl V."/>
        </authorList>
    </citation>
    <scope>NUCLEOTIDE SEQUENCE [LARGE SCALE GENOMIC DNA]</scope>
    <source>
        <strain evidence="2">NAU3</strain>
        <tissue evidence="2">Gut</tissue>
    </source>
</reference>
<evidence type="ECO:0008006" key="4">
    <source>
        <dbReference type="Google" id="ProtNLM"/>
    </source>
</evidence>
<comment type="caution">
    <text evidence="2">The sequence shown here is derived from an EMBL/GenBank/DDBJ whole genome shotgun (WGS) entry which is preliminary data.</text>
</comment>
<feature type="region of interest" description="Disordered" evidence="1">
    <location>
        <begin position="1"/>
        <end position="22"/>
    </location>
</feature>
<accession>A0ABQ9XAK3</accession>
<name>A0ABQ9XAK3_9EUKA</name>
<evidence type="ECO:0000313" key="2">
    <source>
        <dbReference type="EMBL" id="KAK2949551.1"/>
    </source>
</evidence>
<dbReference type="Gene3D" id="1.10.472.10">
    <property type="entry name" value="Cyclin-like"/>
    <property type="match status" value="1"/>
</dbReference>
<proteinExistence type="predicted"/>
<sequence length="233" mass="26769">MLSPQQLSQQNQLSSSILPSSSPVSLSMIEDTPLCLSCLSHQKPYSFRSPWSAKSQKQSSSYKDTYLLDESFHLLYCKPQLSLRFTPSILTDSQIHVFSNLLFRLLCESQSSLNLVPSDRRVFVSKLATMHGFIRDHAHLQLSEAIHTIFLVWLYVQQRETKLTPRSLGTFFLCATMLSIKVSRDVPLNNAWWAYSFNIPNKLVNESEISFLKTIGYQTNMPLAMYEKLRAFF</sequence>
<dbReference type="EMBL" id="JARBJD010000154">
    <property type="protein sequence ID" value="KAK2949551.1"/>
    <property type="molecule type" value="Genomic_DNA"/>
</dbReference>
<evidence type="ECO:0000256" key="1">
    <source>
        <dbReference type="SAM" id="MobiDB-lite"/>
    </source>
</evidence>
<evidence type="ECO:0000313" key="3">
    <source>
        <dbReference type="Proteomes" id="UP001281761"/>
    </source>
</evidence>
<protein>
    <recommendedName>
        <fullName evidence="4">Cyclin N-terminal domain-containing protein</fullName>
    </recommendedName>
</protein>
<gene>
    <name evidence="2" type="ORF">BLNAU_15533</name>
</gene>
<keyword evidence="3" id="KW-1185">Reference proteome</keyword>
<dbReference type="Proteomes" id="UP001281761">
    <property type="component" value="Unassembled WGS sequence"/>
</dbReference>